<reference evidence="8 9" key="1">
    <citation type="submission" date="2019-03" db="EMBL/GenBank/DDBJ databases">
        <authorList>
            <consortium name="Pathogen Informatics"/>
        </authorList>
    </citation>
    <scope>NUCLEOTIDE SEQUENCE [LARGE SCALE GENOMIC DNA]</scope>
    <source>
        <strain evidence="8 9">NCTC12993</strain>
    </source>
</reference>
<dbReference type="Gene3D" id="3.40.930.10">
    <property type="entry name" value="Mannitol-specific EII, Chain A"/>
    <property type="match status" value="1"/>
</dbReference>
<evidence type="ECO:0000256" key="6">
    <source>
        <dbReference type="ARBA" id="ARBA00022777"/>
    </source>
</evidence>
<evidence type="ECO:0000256" key="1">
    <source>
        <dbReference type="ARBA" id="ARBA00022448"/>
    </source>
</evidence>
<evidence type="ECO:0000256" key="5">
    <source>
        <dbReference type="ARBA" id="ARBA00022683"/>
    </source>
</evidence>
<dbReference type="AlphaFoldDB" id="A0A485CMG5"/>
<keyword evidence="5" id="KW-0598">Phosphotransferase system</keyword>
<keyword evidence="1" id="KW-0813">Transport</keyword>
<dbReference type="SUPFAM" id="SSF55804">
    <property type="entry name" value="Phoshotransferase/anion transport protein"/>
    <property type="match status" value="1"/>
</dbReference>
<keyword evidence="3" id="KW-0762">Sugar transport</keyword>
<evidence type="ECO:0000313" key="9">
    <source>
        <dbReference type="Proteomes" id="UP000401081"/>
    </source>
</evidence>
<keyword evidence="4" id="KW-0808">Transferase</keyword>
<dbReference type="Pfam" id="PF00359">
    <property type="entry name" value="PTS_EIIA_2"/>
    <property type="match status" value="1"/>
</dbReference>
<sequence>MARLVIGIAARNNEHVQVIARLANALDDKDVIERLTQTSSVQEILQILSGEQAA</sequence>
<accession>A0A485CMG5</accession>
<dbReference type="GO" id="GO:0016301">
    <property type="term" value="F:kinase activity"/>
    <property type="evidence" value="ECO:0007669"/>
    <property type="project" value="UniProtKB-KW"/>
</dbReference>
<dbReference type="InterPro" id="IPR016152">
    <property type="entry name" value="PTrfase/Anion_transptr"/>
</dbReference>
<keyword evidence="9" id="KW-1185">Reference proteome</keyword>
<name>A0A485CMG5_KLUCR</name>
<dbReference type="GO" id="GO:0005886">
    <property type="term" value="C:plasma membrane"/>
    <property type="evidence" value="ECO:0007669"/>
    <property type="project" value="TreeGrafter"/>
</dbReference>
<keyword evidence="6" id="KW-0418">Kinase</keyword>
<feature type="domain" description="PTS EIIA type-2" evidence="7">
    <location>
        <begin position="1"/>
        <end position="51"/>
    </location>
</feature>
<dbReference type="Proteomes" id="UP000401081">
    <property type="component" value="Unassembled WGS sequence"/>
</dbReference>
<dbReference type="GO" id="GO:0090563">
    <property type="term" value="F:protein-phosphocysteine-sugar phosphotransferase activity"/>
    <property type="evidence" value="ECO:0007669"/>
    <property type="project" value="TreeGrafter"/>
</dbReference>
<evidence type="ECO:0000313" key="8">
    <source>
        <dbReference type="EMBL" id="VFS85952.1"/>
    </source>
</evidence>
<dbReference type="InterPro" id="IPR002178">
    <property type="entry name" value="PTS_EIIA_type-2_dom"/>
</dbReference>
<keyword evidence="2" id="KW-0597">Phosphoprotein</keyword>
<evidence type="ECO:0000256" key="3">
    <source>
        <dbReference type="ARBA" id="ARBA00022597"/>
    </source>
</evidence>
<dbReference type="PANTHER" id="PTHR30181:SF2">
    <property type="entry name" value="PTS SYSTEM MANNITOL-SPECIFIC EIICBA COMPONENT"/>
    <property type="match status" value="1"/>
</dbReference>
<dbReference type="PROSITE" id="PS51094">
    <property type="entry name" value="PTS_EIIA_TYPE_2"/>
    <property type="match status" value="1"/>
</dbReference>
<proteinExistence type="predicted"/>
<dbReference type="EMBL" id="CAADJD010000026">
    <property type="protein sequence ID" value="VFS85952.1"/>
    <property type="molecule type" value="Genomic_DNA"/>
</dbReference>
<dbReference type="InterPro" id="IPR050893">
    <property type="entry name" value="Sugar_PTS"/>
</dbReference>
<dbReference type="PANTHER" id="PTHR30181">
    <property type="entry name" value="MANNITOL PERMEASE IIC COMPONENT"/>
    <property type="match status" value="1"/>
</dbReference>
<dbReference type="GO" id="GO:0009401">
    <property type="term" value="P:phosphoenolpyruvate-dependent sugar phosphotransferase system"/>
    <property type="evidence" value="ECO:0007669"/>
    <property type="project" value="UniProtKB-KW"/>
</dbReference>
<organism evidence="8 9">
    <name type="scientific">Kluyvera cryocrescens</name>
    <name type="common">Kluyvera citrophila</name>
    <dbReference type="NCBI Taxonomy" id="580"/>
    <lineage>
        <taxon>Bacteria</taxon>
        <taxon>Pseudomonadati</taxon>
        <taxon>Pseudomonadota</taxon>
        <taxon>Gammaproteobacteria</taxon>
        <taxon>Enterobacterales</taxon>
        <taxon>Enterobacteriaceae</taxon>
        <taxon>Kluyvera</taxon>
    </lineage>
</organism>
<protein>
    <submittedName>
        <fullName evidence="8">EIICBA-Mtl</fullName>
    </submittedName>
</protein>
<evidence type="ECO:0000256" key="2">
    <source>
        <dbReference type="ARBA" id="ARBA00022553"/>
    </source>
</evidence>
<evidence type="ECO:0000259" key="7">
    <source>
        <dbReference type="PROSITE" id="PS51094"/>
    </source>
</evidence>
<gene>
    <name evidence="8" type="primary">mtlA_1</name>
    <name evidence="8" type="ORF">NCTC12993_06730</name>
</gene>
<evidence type="ECO:0000256" key="4">
    <source>
        <dbReference type="ARBA" id="ARBA00022679"/>
    </source>
</evidence>